<keyword evidence="4" id="KW-1185">Reference proteome</keyword>
<feature type="transmembrane region" description="Helical" evidence="1">
    <location>
        <begin position="195"/>
        <end position="215"/>
    </location>
</feature>
<name>K7MJ36_SOYBN</name>
<keyword evidence="1" id="KW-0812">Transmembrane</keyword>
<evidence type="ECO:0000313" key="3">
    <source>
        <dbReference type="EnsemblPlants" id="KRH09562"/>
    </source>
</evidence>
<evidence type="ECO:0000313" key="2">
    <source>
        <dbReference type="EMBL" id="KRH09562.1"/>
    </source>
</evidence>
<reference evidence="2" key="3">
    <citation type="submission" date="2018-07" db="EMBL/GenBank/DDBJ databases">
        <title>WGS assembly of Glycine max.</title>
        <authorList>
            <person name="Schmutz J."/>
            <person name="Cannon S."/>
            <person name="Schlueter J."/>
            <person name="Ma J."/>
            <person name="Mitros T."/>
            <person name="Nelson W."/>
            <person name="Hyten D."/>
            <person name="Song Q."/>
            <person name="Thelen J."/>
            <person name="Cheng J."/>
            <person name="Xu D."/>
            <person name="Hellsten U."/>
            <person name="May G."/>
            <person name="Yu Y."/>
            <person name="Sakurai T."/>
            <person name="Umezawa T."/>
            <person name="Bhattacharyya M."/>
            <person name="Sandhu D."/>
            <person name="Valliyodan B."/>
            <person name="Lindquist E."/>
            <person name="Peto M."/>
            <person name="Grant D."/>
            <person name="Shu S."/>
            <person name="Goodstein D."/>
            <person name="Barry K."/>
            <person name="Futrell-Griggs M."/>
            <person name="Abernathy B."/>
            <person name="Du J."/>
            <person name="Tian Z."/>
            <person name="Zhu L."/>
            <person name="Gill N."/>
            <person name="Joshi T."/>
            <person name="Libault M."/>
            <person name="Sethuraman A."/>
            <person name="Zhang X."/>
            <person name="Shinozaki K."/>
            <person name="Nguyen H."/>
            <person name="Wing R."/>
            <person name="Cregan P."/>
            <person name="Specht J."/>
            <person name="Grimwood J."/>
            <person name="Rokhsar D."/>
            <person name="Stacey G."/>
            <person name="Shoemaker R."/>
            <person name="Jackson S."/>
        </authorList>
    </citation>
    <scope>NUCLEOTIDE SEQUENCE</scope>
    <source>
        <tissue evidence="2">Callus</tissue>
    </source>
</reference>
<dbReference type="Proteomes" id="UP000008827">
    <property type="component" value="Chromosome 16"/>
</dbReference>
<dbReference type="HOGENOM" id="CLU_967766_0_0_1"/>
<dbReference type="EnsemblPlants" id="KRH09562">
    <property type="protein sequence ID" value="KRH09562"/>
    <property type="gene ID" value="GLYMA_16G221000"/>
</dbReference>
<dbReference type="Gramene" id="KRH09562">
    <property type="protein sequence ID" value="KRH09562"/>
    <property type="gene ID" value="GLYMA_16G221000"/>
</dbReference>
<organism evidence="3">
    <name type="scientific">Glycine max</name>
    <name type="common">Soybean</name>
    <name type="synonym">Glycine hispida</name>
    <dbReference type="NCBI Taxonomy" id="3847"/>
    <lineage>
        <taxon>Eukaryota</taxon>
        <taxon>Viridiplantae</taxon>
        <taxon>Streptophyta</taxon>
        <taxon>Embryophyta</taxon>
        <taxon>Tracheophyta</taxon>
        <taxon>Spermatophyta</taxon>
        <taxon>Magnoliopsida</taxon>
        <taxon>eudicotyledons</taxon>
        <taxon>Gunneridae</taxon>
        <taxon>Pentapetalae</taxon>
        <taxon>rosids</taxon>
        <taxon>fabids</taxon>
        <taxon>Fabales</taxon>
        <taxon>Fabaceae</taxon>
        <taxon>Papilionoideae</taxon>
        <taxon>50 kb inversion clade</taxon>
        <taxon>NPAAA clade</taxon>
        <taxon>indigoferoid/millettioid clade</taxon>
        <taxon>Phaseoleae</taxon>
        <taxon>Glycine</taxon>
        <taxon>Glycine subgen. Soja</taxon>
    </lineage>
</organism>
<sequence length="288" mass="32287">MMSSALNTLKLIGLTGNFLEIKRKRHSCTTIFLHCCFHIHVFFFIGADATIVVLVPFFWCLKGFLSWLIGNFGYCGTQHSRGIGCEHQGASILRMPLQRKHMGPEYVERGVAMSSFSLGHTCLQYIIFRCMFFLSEASASQVASAATLSVAFMEALSTLFQNFNRYYKKTLVARSVLEGCFRLLCFIIFWPWWDFSGWICSLMGIASVVAFVLGARRPLFQSFISCGAVALHIHALTEGLALGVAAPKAYVKRALRLDKQKSTCGLIIFTKLAWLRTPYCNSAPETVR</sequence>
<protein>
    <submittedName>
        <fullName evidence="2 3">Uncharacterized protein</fullName>
    </submittedName>
</protein>
<feature type="transmembrane region" description="Helical" evidence="1">
    <location>
        <begin position="171"/>
        <end position="189"/>
    </location>
</feature>
<keyword evidence="1" id="KW-1133">Transmembrane helix</keyword>
<evidence type="ECO:0000256" key="1">
    <source>
        <dbReference type="SAM" id="Phobius"/>
    </source>
</evidence>
<dbReference type="InParanoid" id="K7MJ36"/>
<gene>
    <name evidence="2" type="ORF">GLYMA_16G221000</name>
</gene>
<accession>K7MJ36</accession>
<evidence type="ECO:0000313" key="4">
    <source>
        <dbReference type="Proteomes" id="UP000008827"/>
    </source>
</evidence>
<dbReference type="AlphaFoldDB" id="K7MJ36"/>
<dbReference type="EMBL" id="CM000849">
    <property type="protein sequence ID" value="KRH09562.1"/>
    <property type="molecule type" value="Genomic_DNA"/>
</dbReference>
<dbReference type="PaxDb" id="3847-GLYMA16G34730.1"/>
<proteinExistence type="predicted"/>
<reference evidence="2 3" key="1">
    <citation type="journal article" date="2010" name="Nature">
        <title>Genome sequence of the palaeopolyploid soybean.</title>
        <authorList>
            <person name="Schmutz J."/>
            <person name="Cannon S.B."/>
            <person name="Schlueter J."/>
            <person name="Ma J."/>
            <person name="Mitros T."/>
            <person name="Nelson W."/>
            <person name="Hyten D.L."/>
            <person name="Song Q."/>
            <person name="Thelen J.J."/>
            <person name="Cheng J."/>
            <person name="Xu D."/>
            <person name="Hellsten U."/>
            <person name="May G.D."/>
            <person name="Yu Y."/>
            <person name="Sakurai T."/>
            <person name="Umezawa T."/>
            <person name="Bhattacharyya M.K."/>
            <person name="Sandhu D."/>
            <person name="Valliyodan B."/>
            <person name="Lindquist E."/>
            <person name="Peto M."/>
            <person name="Grant D."/>
            <person name="Shu S."/>
            <person name="Goodstein D."/>
            <person name="Barry K."/>
            <person name="Futrell-Griggs M."/>
            <person name="Abernathy B."/>
            <person name="Du J."/>
            <person name="Tian Z."/>
            <person name="Zhu L."/>
            <person name="Gill N."/>
            <person name="Joshi T."/>
            <person name="Libault M."/>
            <person name="Sethuraman A."/>
            <person name="Zhang X.-C."/>
            <person name="Shinozaki K."/>
            <person name="Nguyen H.T."/>
            <person name="Wing R.A."/>
            <person name="Cregan P."/>
            <person name="Specht J."/>
            <person name="Grimwood J."/>
            <person name="Rokhsar D."/>
            <person name="Stacey G."/>
            <person name="Shoemaker R.C."/>
            <person name="Jackson S.A."/>
        </authorList>
    </citation>
    <scope>NUCLEOTIDE SEQUENCE [LARGE SCALE GENOMIC DNA]</scope>
    <source>
        <strain evidence="3">cv. Williams 82</strain>
        <tissue evidence="2">Callus</tissue>
    </source>
</reference>
<reference evidence="3" key="2">
    <citation type="submission" date="2018-02" db="UniProtKB">
        <authorList>
            <consortium name="EnsemblPlants"/>
        </authorList>
    </citation>
    <scope>IDENTIFICATION</scope>
    <source>
        <strain evidence="3">Williams 82</strain>
    </source>
</reference>
<feature type="transmembrane region" description="Helical" evidence="1">
    <location>
        <begin position="31"/>
        <end position="59"/>
    </location>
</feature>
<keyword evidence="1" id="KW-0472">Membrane</keyword>
<dbReference type="STRING" id="3847.K7MJ36"/>